<dbReference type="RefSeq" id="WP_098753282.1">
    <property type="nucleotide sequence ID" value="NZ_WHPN01000429.1"/>
</dbReference>
<organism evidence="3 4">
    <name type="scientific">Streptomyces lycii</name>
    <dbReference type="NCBI Taxonomy" id="2654337"/>
    <lineage>
        <taxon>Bacteria</taxon>
        <taxon>Bacillati</taxon>
        <taxon>Actinomycetota</taxon>
        <taxon>Actinomycetes</taxon>
        <taxon>Kitasatosporales</taxon>
        <taxon>Streptomycetaceae</taxon>
        <taxon>Streptomyces</taxon>
    </lineage>
</organism>
<name>A0ABQ7FB02_9ACTN</name>
<keyword evidence="4" id="KW-1185">Reference proteome</keyword>
<comment type="caution">
    <text evidence="3">The sequence shown here is derived from an EMBL/GenBank/DDBJ whole genome shotgun (WGS) entry which is preliminary data.</text>
</comment>
<feature type="compositionally biased region" description="Polar residues" evidence="1">
    <location>
        <begin position="1"/>
        <end position="12"/>
    </location>
</feature>
<protein>
    <submittedName>
        <fullName evidence="3">Bifunctional DNA primase/polymerase</fullName>
    </submittedName>
</protein>
<dbReference type="EMBL" id="WHPN01000429">
    <property type="protein sequence ID" value="KAF4405133.1"/>
    <property type="molecule type" value="Genomic_DNA"/>
</dbReference>
<feature type="region of interest" description="Disordered" evidence="1">
    <location>
        <begin position="1"/>
        <end position="20"/>
    </location>
</feature>
<sequence>MEETIRVNSTSDRIPRQRGEQLPDAAVRYAEERHWDVTPGSWLVTEDGTARCSCGDPACPAPGVHPAGPDWAARSSASPGEVRRLWQERPRAGILLPTGRDFDALDVPEGAGCLALARMERMELTPGPVISTPMRRMIFLVRPGASLKVPGMVRRLGWLPSSLGMVARGDGDWVVAPPTRFGAGGAAQWARRPTPENRWLPEAEELIAPLAYACARQPESGPGARPGAGSGTARARERGAPRRAPVRGR</sequence>
<evidence type="ECO:0000259" key="2">
    <source>
        <dbReference type="SMART" id="SM00943"/>
    </source>
</evidence>
<dbReference type="SMART" id="SM00943">
    <property type="entry name" value="Prim-Pol"/>
    <property type="match status" value="1"/>
</dbReference>
<gene>
    <name evidence="3" type="ORF">GCU69_32215</name>
</gene>
<dbReference type="InterPro" id="IPR015330">
    <property type="entry name" value="DNA_primase/pol_bifunc_N"/>
</dbReference>
<feature type="region of interest" description="Disordered" evidence="1">
    <location>
        <begin position="217"/>
        <end position="249"/>
    </location>
</feature>
<evidence type="ECO:0000256" key="1">
    <source>
        <dbReference type="SAM" id="MobiDB-lite"/>
    </source>
</evidence>
<proteinExistence type="predicted"/>
<dbReference type="Proteomes" id="UP000621266">
    <property type="component" value="Unassembled WGS sequence"/>
</dbReference>
<evidence type="ECO:0000313" key="3">
    <source>
        <dbReference type="EMBL" id="KAF4405133.1"/>
    </source>
</evidence>
<reference evidence="3 4" key="1">
    <citation type="submission" date="2019-10" db="EMBL/GenBank/DDBJ databases">
        <title>Streptomyces tenebrisbrunneis sp.nov., an endogenous actinomycete isolated from of Lycium ruthenicum.</title>
        <authorList>
            <person name="Ma L."/>
        </authorList>
    </citation>
    <scope>NUCLEOTIDE SEQUENCE [LARGE SCALE GENOMIC DNA]</scope>
    <source>
        <strain evidence="3 4">TRM 66187</strain>
    </source>
</reference>
<dbReference type="Pfam" id="PF09250">
    <property type="entry name" value="Prim-Pol"/>
    <property type="match status" value="1"/>
</dbReference>
<feature type="domain" description="DNA primase/polymerase bifunctional N-terminal" evidence="2">
    <location>
        <begin position="26"/>
        <end position="207"/>
    </location>
</feature>
<evidence type="ECO:0000313" key="4">
    <source>
        <dbReference type="Proteomes" id="UP000621266"/>
    </source>
</evidence>
<accession>A0ABQ7FB02</accession>